<accession>A0A8X8Z6C2</accession>
<gene>
    <name evidence="3" type="ORF">SASPL_147125</name>
</gene>
<protein>
    <recommendedName>
        <fullName evidence="1">beta-ketoacyl-[acyl-carrier-protein] synthase I</fullName>
        <ecNumber evidence="1">2.3.1.41</ecNumber>
    </recommendedName>
</protein>
<dbReference type="EMBL" id="PNBA02000018">
    <property type="protein sequence ID" value="KAG6392897.1"/>
    <property type="molecule type" value="Genomic_DNA"/>
</dbReference>
<sequence length="96" mass="10632">MPWSIMECSSGRVRCYLEVDSNCTCTGYRLRLMAEHNQMQKIDKIRGGVLVGTGMGGLQVFSDGVQALIEKGHRKITSFFIPYAITNMASALGRTK</sequence>
<dbReference type="GO" id="GO:0006633">
    <property type="term" value="P:fatty acid biosynthetic process"/>
    <property type="evidence" value="ECO:0007669"/>
    <property type="project" value="TreeGrafter"/>
</dbReference>
<dbReference type="SUPFAM" id="SSF53901">
    <property type="entry name" value="Thiolase-like"/>
    <property type="match status" value="1"/>
</dbReference>
<dbReference type="GO" id="GO:0005739">
    <property type="term" value="C:mitochondrion"/>
    <property type="evidence" value="ECO:0007669"/>
    <property type="project" value="TreeGrafter"/>
</dbReference>
<dbReference type="GO" id="GO:0004315">
    <property type="term" value="F:3-oxoacyl-[acyl-carrier-protein] synthase activity"/>
    <property type="evidence" value="ECO:0007669"/>
    <property type="project" value="UniProtKB-EC"/>
</dbReference>
<evidence type="ECO:0000313" key="4">
    <source>
        <dbReference type="Proteomes" id="UP000298416"/>
    </source>
</evidence>
<evidence type="ECO:0000256" key="1">
    <source>
        <dbReference type="ARBA" id="ARBA00013191"/>
    </source>
</evidence>
<keyword evidence="4" id="KW-1185">Reference proteome</keyword>
<dbReference type="Proteomes" id="UP000298416">
    <property type="component" value="Unassembled WGS sequence"/>
</dbReference>
<dbReference type="AlphaFoldDB" id="A0A8X8Z6C2"/>
<dbReference type="InterPro" id="IPR000794">
    <property type="entry name" value="Beta-ketoacyl_synthase"/>
</dbReference>
<evidence type="ECO:0000256" key="2">
    <source>
        <dbReference type="ARBA" id="ARBA00022679"/>
    </source>
</evidence>
<name>A0A8X8Z6C2_SALSN</name>
<evidence type="ECO:0000313" key="3">
    <source>
        <dbReference type="EMBL" id="KAG6392897.1"/>
    </source>
</evidence>
<dbReference type="EC" id="2.3.1.41" evidence="1"/>
<reference evidence="3" key="2">
    <citation type="submission" date="2020-08" db="EMBL/GenBank/DDBJ databases">
        <title>Plant Genome Project.</title>
        <authorList>
            <person name="Zhang R.-G."/>
        </authorList>
    </citation>
    <scope>NUCLEOTIDE SEQUENCE</scope>
    <source>
        <strain evidence="3">Huo1</strain>
        <tissue evidence="3">Leaf</tissue>
    </source>
</reference>
<dbReference type="PANTHER" id="PTHR11712">
    <property type="entry name" value="POLYKETIDE SYNTHASE-RELATED"/>
    <property type="match status" value="1"/>
</dbReference>
<proteinExistence type="predicted"/>
<reference evidence="3" key="1">
    <citation type="submission" date="2018-01" db="EMBL/GenBank/DDBJ databases">
        <authorList>
            <person name="Mao J.F."/>
        </authorList>
    </citation>
    <scope>NUCLEOTIDE SEQUENCE</scope>
    <source>
        <strain evidence="3">Huo1</strain>
        <tissue evidence="3">Leaf</tissue>
    </source>
</reference>
<organism evidence="3">
    <name type="scientific">Salvia splendens</name>
    <name type="common">Scarlet sage</name>
    <dbReference type="NCBI Taxonomy" id="180675"/>
    <lineage>
        <taxon>Eukaryota</taxon>
        <taxon>Viridiplantae</taxon>
        <taxon>Streptophyta</taxon>
        <taxon>Embryophyta</taxon>
        <taxon>Tracheophyta</taxon>
        <taxon>Spermatophyta</taxon>
        <taxon>Magnoliopsida</taxon>
        <taxon>eudicotyledons</taxon>
        <taxon>Gunneridae</taxon>
        <taxon>Pentapetalae</taxon>
        <taxon>asterids</taxon>
        <taxon>lamiids</taxon>
        <taxon>Lamiales</taxon>
        <taxon>Lamiaceae</taxon>
        <taxon>Nepetoideae</taxon>
        <taxon>Mentheae</taxon>
        <taxon>Salviinae</taxon>
        <taxon>Salvia</taxon>
        <taxon>Salvia subgen. Calosphace</taxon>
        <taxon>core Calosphace</taxon>
    </lineage>
</organism>
<dbReference type="InterPro" id="IPR016039">
    <property type="entry name" value="Thiolase-like"/>
</dbReference>
<dbReference type="PANTHER" id="PTHR11712:SF336">
    <property type="entry name" value="3-OXOACYL-[ACYL-CARRIER-PROTEIN] SYNTHASE, MITOCHONDRIAL"/>
    <property type="match status" value="1"/>
</dbReference>
<comment type="caution">
    <text evidence="3">The sequence shown here is derived from an EMBL/GenBank/DDBJ whole genome shotgun (WGS) entry which is preliminary data.</text>
</comment>
<keyword evidence="2" id="KW-0808">Transferase</keyword>